<reference evidence="4 5" key="1">
    <citation type="submission" date="2022-05" db="EMBL/GenBank/DDBJ databases">
        <authorList>
            <consortium name="Genoscope - CEA"/>
            <person name="William W."/>
        </authorList>
    </citation>
    <scope>NUCLEOTIDE SEQUENCE [LARGE SCALE GENOMIC DNA]</scope>
</reference>
<keyword evidence="5" id="KW-1185">Reference proteome</keyword>
<dbReference type="Pfam" id="PF23283">
    <property type="entry name" value="D8C_UMOD"/>
    <property type="match status" value="1"/>
</dbReference>
<gene>
    <name evidence="4" type="ORF">PLOB_00048402</name>
</gene>
<protein>
    <recommendedName>
        <fullName evidence="3">UMOD/GP2/OIT3-like D8C domain-containing protein</fullName>
    </recommendedName>
</protein>
<dbReference type="EMBL" id="CALNXK010000090">
    <property type="protein sequence ID" value="CAH3151063.1"/>
    <property type="molecule type" value="Genomic_DNA"/>
</dbReference>
<evidence type="ECO:0000313" key="5">
    <source>
        <dbReference type="Proteomes" id="UP001159405"/>
    </source>
</evidence>
<name>A0ABN8PXT2_9CNID</name>
<evidence type="ECO:0000259" key="3">
    <source>
        <dbReference type="Pfam" id="PF23283"/>
    </source>
</evidence>
<evidence type="ECO:0000256" key="2">
    <source>
        <dbReference type="ARBA" id="ARBA00023157"/>
    </source>
</evidence>
<feature type="domain" description="UMOD/GP2/OIT3-like D8C" evidence="3">
    <location>
        <begin position="256"/>
        <end position="335"/>
    </location>
</feature>
<organism evidence="4 5">
    <name type="scientific">Porites lobata</name>
    <dbReference type="NCBI Taxonomy" id="104759"/>
    <lineage>
        <taxon>Eukaryota</taxon>
        <taxon>Metazoa</taxon>
        <taxon>Cnidaria</taxon>
        <taxon>Anthozoa</taxon>
        <taxon>Hexacorallia</taxon>
        <taxon>Scleractinia</taxon>
        <taxon>Fungiina</taxon>
        <taxon>Poritidae</taxon>
        <taxon>Porites</taxon>
    </lineage>
</organism>
<dbReference type="PANTHER" id="PTHR36191:SF4">
    <property type="entry name" value="VWFD DOMAIN-CONTAINING PROTEIN"/>
    <property type="match status" value="1"/>
</dbReference>
<evidence type="ECO:0000313" key="4">
    <source>
        <dbReference type="EMBL" id="CAH3151063.1"/>
    </source>
</evidence>
<proteinExistence type="predicted"/>
<dbReference type="InterPro" id="IPR057774">
    <property type="entry name" value="D8C_UMOD/GP2/OIT3-like"/>
</dbReference>
<comment type="caution">
    <text evidence="4">The sequence shown here is derived from an EMBL/GenBank/DDBJ whole genome shotgun (WGS) entry which is preliminary data.</text>
</comment>
<keyword evidence="2" id="KW-1015">Disulfide bond</keyword>
<sequence>MTDAKQESEFLVMTGIVVHPEDPCHYCNIDLNCHYTELGNAVKSLESKVESLIKQNNKSFGIGIGDAIKSLEAKVESRTVLNNKTSCVGEAVKTLEAKVESLLELKNKTAGIADAVMSLDAKVEGFTALNNKTFGVADVLKSVEVKMENLNGLDNKTSGISKTVKTLEEKIESLSELRNKTSRIGDAVKSLETKVENLIALINRASFIPPPVPKPTECQNYQSLTAADRKITYTTYHGYCDNSITEGWYRFEGAAGTRMPTSCMPSGNRCGTHVIGWLTNGHPRVADGRVKKQVCFSYNGQCCFSNFSKNIYVTNCGSYYVYQLVRPGNCYYRYCGTD</sequence>
<keyword evidence="1" id="KW-0732">Signal</keyword>
<dbReference type="PANTHER" id="PTHR36191">
    <property type="entry name" value="ENDO/EXONUCLEASE/PHOSPHATASE DOMAIN-CONTAINING PROTEIN-RELATED"/>
    <property type="match status" value="1"/>
</dbReference>
<dbReference type="Proteomes" id="UP001159405">
    <property type="component" value="Unassembled WGS sequence"/>
</dbReference>
<accession>A0ABN8PXT2</accession>
<evidence type="ECO:0000256" key="1">
    <source>
        <dbReference type="ARBA" id="ARBA00022729"/>
    </source>
</evidence>